<accession>A0A9J6ZG95</accession>
<proteinExistence type="predicted"/>
<dbReference type="Gene3D" id="3.40.50.2300">
    <property type="match status" value="1"/>
</dbReference>
<dbReference type="PANTHER" id="PTHR30146:SF109">
    <property type="entry name" value="HTH-TYPE TRANSCRIPTIONAL REGULATOR GALS"/>
    <property type="match status" value="1"/>
</dbReference>
<keyword evidence="1" id="KW-0805">Transcription regulation</keyword>
<dbReference type="Gene3D" id="1.10.260.40">
    <property type="entry name" value="lambda repressor-like DNA-binding domains"/>
    <property type="match status" value="1"/>
</dbReference>
<dbReference type="KEGG" id="plig:NAG76_02820"/>
<dbReference type="InterPro" id="IPR000843">
    <property type="entry name" value="HTH_LacI"/>
</dbReference>
<organism evidence="5 6">
    <name type="scientific">Candidatus Pristimantibacillus lignocellulolyticus</name>
    <dbReference type="NCBI Taxonomy" id="2994561"/>
    <lineage>
        <taxon>Bacteria</taxon>
        <taxon>Bacillati</taxon>
        <taxon>Bacillota</taxon>
        <taxon>Bacilli</taxon>
        <taxon>Bacillales</taxon>
        <taxon>Paenibacillaceae</taxon>
        <taxon>Candidatus Pristimantibacillus</taxon>
    </lineage>
</organism>
<keyword evidence="3" id="KW-0804">Transcription</keyword>
<gene>
    <name evidence="5" type="ORF">NAG76_02820</name>
</gene>
<feature type="domain" description="HTH lacI-type" evidence="4">
    <location>
        <begin position="4"/>
        <end position="60"/>
    </location>
</feature>
<evidence type="ECO:0000313" key="6">
    <source>
        <dbReference type="Proteomes" id="UP001056756"/>
    </source>
</evidence>
<evidence type="ECO:0000256" key="1">
    <source>
        <dbReference type="ARBA" id="ARBA00023015"/>
    </source>
</evidence>
<evidence type="ECO:0000259" key="4">
    <source>
        <dbReference type="PROSITE" id="PS50932"/>
    </source>
</evidence>
<dbReference type="GO" id="GO:0003700">
    <property type="term" value="F:DNA-binding transcription factor activity"/>
    <property type="evidence" value="ECO:0007669"/>
    <property type="project" value="TreeGrafter"/>
</dbReference>
<evidence type="ECO:0000256" key="3">
    <source>
        <dbReference type="ARBA" id="ARBA00023163"/>
    </source>
</evidence>
<dbReference type="EMBL" id="CP097899">
    <property type="protein sequence ID" value="URN95210.1"/>
    <property type="molecule type" value="Genomic_DNA"/>
</dbReference>
<dbReference type="SUPFAM" id="SSF53822">
    <property type="entry name" value="Periplasmic binding protein-like I"/>
    <property type="match status" value="1"/>
</dbReference>
<evidence type="ECO:0000313" key="5">
    <source>
        <dbReference type="EMBL" id="URN95210.1"/>
    </source>
</evidence>
<reference evidence="5" key="1">
    <citation type="submission" date="2022-05" db="EMBL/GenBank/DDBJ databases">
        <title>Novel bacterial taxa in a minimal lignocellulolytic consortium and its capacity to transform plastics disclosed by genome-resolved metagenomics.</title>
        <authorList>
            <person name="Rodriguez C.A.D."/>
            <person name="Diaz-Garcia L."/>
            <person name="Herrera K."/>
            <person name="Tarazona N.A."/>
            <person name="Sproer C."/>
            <person name="Overmann J."/>
            <person name="Jimenez D.J."/>
        </authorList>
    </citation>
    <scope>NUCLEOTIDE SEQUENCE</scope>
    <source>
        <strain evidence="5">MAG5</strain>
    </source>
</reference>
<dbReference type="SUPFAM" id="SSF47413">
    <property type="entry name" value="lambda repressor-like DNA-binding domains"/>
    <property type="match status" value="1"/>
</dbReference>
<dbReference type="PRINTS" id="PR00036">
    <property type="entry name" value="HTHLACI"/>
</dbReference>
<dbReference type="PANTHER" id="PTHR30146">
    <property type="entry name" value="LACI-RELATED TRANSCRIPTIONAL REPRESSOR"/>
    <property type="match status" value="1"/>
</dbReference>
<protein>
    <submittedName>
        <fullName evidence="5">LacI family transcriptional regulator</fullName>
    </submittedName>
</protein>
<keyword evidence="2" id="KW-0238">DNA-binding</keyword>
<dbReference type="InterPro" id="IPR010982">
    <property type="entry name" value="Lambda_DNA-bd_dom_sf"/>
</dbReference>
<dbReference type="CDD" id="cd01392">
    <property type="entry name" value="HTH_LacI"/>
    <property type="match status" value="1"/>
</dbReference>
<dbReference type="GO" id="GO:0000976">
    <property type="term" value="F:transcription cis-regulatory region binding"/>
    <property type="evidence" value="ECO:0007669"/>
    <property type="project" value="TreeGrafter"/>
</dbReference>
<dbReference type="Pfam" id="PF00356">
    <property type="entry name" value="LacI"/>
    <property type="match status" value="1"/>
</dbReference>
<dbReference type="PROSITE" id="PS50932">
    <property type="entry name" value="HTH_LACI_2"/>
    <property type="match status" value="1"/>
</dbReference>
<dbReference type="PROSITE" id="PS00356">
    <property type="entry name" value="HTH_LACI_1"/>
    <property type="match status" value="1"/>
</dbReference>
<dbReference type="SMART" id="SM00354">
    <property type="entry name" value="HTH_LACI"/>
    <property type="match status" value="1"/>
</dbReference>
<dbReference type="Proteomes" id="UP001056756">
    <property type="component" value="Chromosome"/>
</dbReference>
<dbReference type="InterPro" id="IPR028082">
    <property type="entry name" value="Peripla_BP_I"/>
</dbReference>
<dbReference type="AlphaFoldDB" id="A0A9J6ZG95"/>
<sequence>MKKATLKDIARLAQVSIATVSYVLNKVSTQTIPYETRCKVLEAAKELHYVPNLVARSLVMQKSGLIGILINRSTPEGYWRKLRYSALIDYLERQLTEQGYHVVLSSLDATSPKLDIISERKLDGVFLVDVKSDIFHHISTLFSTGVPLIVIDSLIEDPLFFKVVDNYQQIFSEILNTSNQTNYYLVIDNFNNVEQLASIKQYSNLCEEDIHIMTNETELQRFLLKQEGKQGIIINEYISILVAKYKKASTLTVICNAGCPEIVPAQAHYISLGDQKLETALNLMVQLLADPISGNVG</sequence>
<name>A0A9J6ZG95_9BACL</name>
<evidence type="ECO:0000256" key="2">
    <source>
        <dbReference type="ARBA" id="ARBA00023125"/>
    </source>
</evidence>